<dbReference type="EMBL" id="FUXL01000008">
    <property type="protein sequence ID" value="SKA22225.1"/>
    <property type="molecule type" value="Genomic_DNA"/>
</dbReference>
<dbReference type="STRING" id="1365950.SAMN05428963_108185"/>
<dbReference type="AlphaFoldDB" id="A0A1T4S1W9"/>
<keyword evidence="2" id="KW-1185">Reference proteome</keyword>
<name>A0A1T4S1W9_9HYPH</name>
<sequence length="293" mass="31750">MSKFSERLFDQKQPADEADSRLDAAFTQLAARVIREADDLARGQDPVLQEFAGLTSLAHSIVLRHGQAAATALARIIEVSGPHFQVLTEEKIPLTAAAEAAVIANAPHRLHQVDLPHDQGVRGSYRCDIVLLCEKVGYGVLIEVKRGASSRSHKAMLRRLEIARLAARFHLQQKSRISRVEAVIIDLHGTESAPGVILRDQIDDFFGLPITRQLDRFDAIYRARARSALVRRYENLSQALTPASVNISGDGQSQAAASAVGDEDAGDNPIGPARILAARQRQSGGLHVVGGAQ</sequence>
<accession>A0A1T4S1W9</accession>
<organism evidence="1 2">
    <name type="scientific">Consotaella salsifontis</name>
    <dbReference type="NCBI Taxonomy" id="1365950"/>
    <lineage>
        <taxon>Bacteria</taxon>
        <taxon>Pseudomonadati</taxon>
        <taxon>Pseudomonadota</taxon>
        <taxon>Alphaproteobacteria</taxon>
        <taxon>Hyphomicrobiales</taxon>
        <taxon>Aurantimonadaceae</taxon>
        <taxon>Consotaella</taxon>
    </lineage>
</organism>
<protein>
    <submittedName>
        <fullName evidence="1">Uncharacterized protein</fullName>
    </submittedName>
</protein>
<dbReference type="Proteomes" id="UP000190135">
    <property type="component" value="Unassembled WGS sequence"/>
</dbReference>
<proteinExistence type="predicted"/>
<reference evidence="1 2" key="1">
    <citation type="submission" date="2017-02" db="EMBL/GenBank/DDBJ databases">
        <authorList>
            <person name="Peterson S.W."/>
        </authorList>
    </citation>
    <scope>NUCLEOTIDE SEQUENCE [LARGE SCALE GENOMIC DNA]</scope>
    <source>
        <strain evidence="1 2">USBA 369</strain>
    </source>
</reference>
<evidence type="ECO:0000313" key="2">
    <source>
        <dbReference type="Proteomes" id="UP000190135"/>
    </source>
</evidence>
<gene>
    <name evidence="1" type="ORF">SAMN05428963_108185</name>
</gene>
<evidence type="ECO:0000313" key="1">
    <source>
        <dbReference type="EMBL" id="SKA22225.1"/>
    </source>
</evidence>